<keyword evidence="5" id="KW-0547">Nucleotide-binding</keyword>
<dbReference type="CDD" id="cd00082">
    <property type="entry name" value="HisKA"/>
    <property type="match status" value="1"/>
</dbReference>
<dbReference type="InterPro" id="IPR009057">
    <property type="entry name" value="Homeodomain-like_sf"/>
</dbReference>
<keyword evidence="11" id="KW-0804">Transcription</keyword>
<evidence type="ECO:0000256" key="11">
    <source>
        <dbReference type="ARBA" id="ARBA00023163"/>
    </source>
</evidence>
<dbReference type="InterPro" id="IPR015943">
    <property type="entry name" value="WD40/YVTN_repeat-like_dom_sf"/>
</dbReference>
<evidence type="ECO:0000256" key="7">
    <source>
        <dbReference type="ARBA" id="ARBA00022840"/>
    </source>
</evidence>
<dbReference type="Pfam" id="PF07495">
    <property type="entry name" value="Y_Y_Y"/>
    <property type="match status" value="1"/>
</dbReference>
<dbReference type="Gene3D" id="3.40.50.2300">
    <property type="match status" value="1"/>
</dbReference>
<dbReference type="GO" id="GO:0005524">
    <property type="term" value="F:ATP binding"/>
    <property type="evidence" value="ECO:0007669"/>
    <property type="project" value="UniProtKB-KW"/>
</dbReference>
<feature type="chain" id="PRO_5016627522" description="histidine kinase" evidence="13">
    <location>
        <begin position="19"/>
        <end position="1337"/>
    </location>
</feature>
<evidence type="ECO:0000256" key="6">
    <source>
        <dbReference type="ARBA" id="ARBA00022777"/>
    </source>
</evidence>
<accession>A0A362X3B3</accession>
<proteinExistence type="predicted"/>
<dbReference type="SMART" id="SM00387">
    <property type="entry name" value="HATPase_c"/>
    <property type="match status" value="1"/>
</dbReference>
<evidence type="ECO:0000259" key="16">
    <source>
        <dbReference type="PROSITE" id="PS50110"/>
    </source>
</evidence>
<evidence type="ECO:0000256" key="1">
    <source>
        <dbReference type="ARBA" id="ARBA00000085"/>
    </source>
</evidence>
<dbReference type="PROSITE" id="PS01124">
    <property type="entry name" value="HTH_ARAC_FAMILY_2"/>
    <property type="match status" value="1"/>
</dbReference>
<dbReference type="PRINTS" id="PR00344">
    <property type="entry name" value="BCTRLSENSOR"/>
</dbReference>
<dbReference type="SMART" id="SM00342">
    <property type="entry name" value="HTH_ARAC"/>
    <property type="match status" value="1"/>
</dbReference>
<evidence type="ECO:0000256" key="8">
    <source>
        <dbReference type="ARBA" id="ARBA00023012"/>
    </source>
</evidence>
<dbReference type="InterPro" id="IPR036097">
    <property type="entry name" value="HisK_dim/P_sf"/>
</dbReference>
<protein>
    <recommendedName>
        <fullName evidence="2">histidine kinase</fullName>
        <ecNumber evidence="2">2.7.13.3</ecNumber>
    </recommendedName>
</protein>
<evidence type="ECO:0000256" key="13">
    <source>
        <dbReference type="SAM" id="SignalP"/>
    </source>
</evidence>
<dbReference type="SUPFAM" id="SSF52172">
    <property type="entry name" value="CheY-like"/>
    <property type="match status" value="1"/>
</dbReference>
<dbReference type="Pfam" id="PF07494">
    <property type="entry name" value="Reg_prop"/>
    <property type="match status" value="2"/>
</dbReference>
<dbReference type="Pfam" id="PF02518">
    <property type="entry name" value="HATPase_c"/>
    <property type="match status" value="1"/>
</dbReference>
<dbReference type="FunFam" id="3.30.565.10:FF:000037">
    <property type="entry name" value="Hybrid sensor histidine kinase/response regulator"/>
    <property type="match status" value="1"/>
</dbReference>
<evidence type="ECO:0000256" key="10">
    <source>
        <dbReference type="ARBA" id="ARBA00023125"/>
    </source>
</evidence>
<dbReference type="InterPro" id="IPR018060">
    <property type="entry name" value="HTH_AraC"/>
</dbReference>
<dbReference type="EC" id="2.7.13.3" evidence="2"/>
<evidence type="ECO:0000256" key="2">
    <source>
        <dbReference type="ARBA" id="ARBA00012438"/>
    </source>
</evidence>
<dbReference type="Gene3D" id="2.130.10.10">
    <property type="entry name" value="YVTN repeat-like/Quinoprotein amine dehydrogenase"/>
    <property type="match status" value="3"/>
</dbReference>
<dbReference type="GO" id="GO:0000155">
    <property type="term" value="F:phosphorelay sensor kinase activity"/>
    <property type="evidence" value="ECO:0007669"/>
    <property type="project" value="InterPro"/>
</dbReference>
<feature type="signal peptide" evidence="13">
    <location>
        <begin position="1"/>
        <end position="18"/>
    </location>
</feature>
<keyword evidence="9" id="KW-0805">Transcription regulation</keyword>
<dbReference type="Gene3D" id="2.60.40.10">
    <property type="entry name" value="Immunoglobulins"/>
    <property type="match status" value="1"/>
</dbReference>
<dbReference type="PANTHER" id="PTHR43547">
    <property type="entry name" value="TWO-COMPONENT HISTIDINE KINASE"/>
    <property type="match status" value="1"/>
</dbReference>
<keyword evidence="13" id="KW-0732">Signal</keyword>
<dbReference type="Gene3D" id="1.10.10.60">
    <property type="entry name" value="Homeodomain-like"/>
    <property type="match status" value="2"/>
</dbReference>
<keyword evidence="4" id="KW-0808">Transferase</keyword>
<dbReference type="Pfam" id="PF12833">
    <property type="entry name" value="HTH_18"/>
    <property type="match status" value="1"/>
</dbReference>
<feature type="domain" description="Histidine kinase" evidence="15">
    <location>
        <begin position="823"/>
        <end position="1040"/>
    </location>
</feature>
<dbReference type="GO" id="GO:0003700">
    <property type="term" value="F:DNA-binding transcription factor activity"/>
    <property type="evidence" value="ECO:0007669"/>
    <property type="project" value="InterPro"/>
</dbReference>
<evidence type="ECO:0000256" key="12">
    <source>
        <dbReference type="PROSITE-ProRule" id="PRU00169"/>
    </source>
</evidence>
<dbReference type="SMART" id="SM00448">
    <property type="entry name" value="REC"/>
    <property type="match status" value="1"/>
</dbReference>
<evidence type="ECO:0000256" key="4">
    <source>
        <dbReference type="ARBA" id="ARBA00022679"/>
    </source>
</evidence>
<keyword evidence="10" id="KW-0238">DNA-binding</keyword>
<evidence type="ECO:0000259" key="15">
    <source>
        <dbReference type="PROSITE" id="PS50109"/>
    </source>
</evidence>
<evidence type="ECO:0000256" key="5">
    <source>
        <dbReference type="ARBA" id="ARBA00022741"/>
    </source>
</evidence>
<evidence type="ECO:0000256" key="3">
    <source>
        <dbReference type="ARBA" id="ARBA00022553"/>
    </source>
</evidence>
<dbReference type="InterPro" id="IPR003661">
    <property type="entry name" value="HisK_dim/P_dom"/>
</dbReference>
<dbReference type="Gene3D" id="3.30.565.10">
    <property type="entry name" value="Histidine kinase-like ATPase, C-terminal domain"/>
    <property type="match status" value="1"/>
</dbReference>
<dbReference type="InterPro" id="IPR018062">
    <property type="entry name" value="HTH_AraC-typ_CS"/>
</dbReference>
<feature type="modified residue" description="4-aspartylphosphate" evidence="12">
    <location>
        <position position="1128"/>
    </location>
</feature>
<dbReference type="EMBL" id="PVEO01000005">
    <property type="protein sequence ID" value="PQV48393.1"/>
    <property type="molecule type" value="Genomic_DNA"/>
</dbReference>
<reference evidence="17 18" key="1">
    <citation type="submission" date="2018-02" db="EMBL/GenBank/DDBJ databases">
        <title>Genomic Encyclopedia of Archaeal and Bacterial Type Strains, Phase II (KMG-II): from individual species to whole genera.</title>
        <authorList>
            <person name="Goeker M."/>
        </authorList>
    </citation>
    <scope>NUCLEOTIDE SEQUENCE [LARGE SCALE GENOMIC DNA]</scope>
    <source>
        <strain evidence="17 18">DSM 21165</strain>
    </source>
</reference>
<comment type="catalytic activity">
    <reaction evidence="1">
        <text>ATP + protein L-histidine = ADP + protein N-phospho-L-histidine.</text>
        <dbReference type="EC" id="2.7.13.3"/>
    </reaction>
</comment>
<feature type="domain" description="HTH araC/xylS-type" evidence="14">
    <location>
        <begin position="1231"/>
        <end position="1331"/>
    </location>
</feature>
<dbReference type="SUPFAM" id="SSF47384">
    <property type="entry name" value="Homodimeric domain of signal transducing histidine kinase"/>
    <property type="match status" value="1"/>
</dbReference>
<dbReference type="SUPFAM" id="SSF63829">
    <property type="entry name" value="Calcium-dependent phosphotriesterase"/>
    <property type="match status" value="2"/>
</dbReference>
<dbReference type="InterPro" id="IPR011006">
    <property type="entry name" value="CheY-like_superfamily"/>
</dbReference>
<dbReference type="GO" id="GO:0043565">
    <property type="term" value="F:sequence-specific DNA binding"/>
    <property type="evidence" value="ECO:0007669"/>
    <property type="project" value="InterPro"/>
</dbReference>
<dbReference type="Pfam" id="PF00072">
    <property type="entry name" value="Response_reg"/>
    <property type="match status" value="1"/>
</dbReference>
<evidence type="ECO:0000256" key="9">
    <source>
        <dbReference type="ARBA" id="ARBA00023015"/>
    </source>
</evidence>
<dbReference type="InterPro" id="IPR005467">
    <property type="entry name" value="His_kinase_dom"/>
</dbReference>
<dbReference type="PANTHER" id="PTHR43547:SF2">
    <property type="entry name" value="HYBRID SIGNAL TRANSDUCTION HISTIDINE KINASE C"/>
    <property type="match status" value="1"/>
</dbReference>
<dbReference type="SUPFAM" id="SSF55874">
    <property type="entry name" value="ATPase domain of HSP90 chaperone/DNA topoisomerase II/histidine kinase"/>
    <property type="match status" value="1"/>
</dbReference>
<dbReference type="InterPro" id="IPR003594">
    <property type="entry name" value="HATPase_dom"/>
</dbReference>
<dbReference type="InterPro" id="IPR013783">
    <property type="entry name" value="Ig-like_fold"/>
</dbReference>
<evidence type="ECO:0000259" key="14">
    <source>
        <dbReference type="PROSITE" id="PS01124"/>
    </source>
</evidence>
<comment type="caution">
    <text evidence="17">The sequence shown here is derived from an EMBL/GenBank/DDBJ whole genome shotgun (WGS) entry which is preliminary data.</text>
</comment>
<dbReference type="PROSITE" id="PS50109">
    <property type="entry name" value="HIS_KIN"/>
    <property type="match status" value="1"/>
</dbReference>
<name>A0A362X3B3_9FLAO</name>
<dbReference type="Pfam" id="PF00512">
    <property type="entry name" value="HisKA"/>
    <property type="match status" value="1"/>
</dbReference>
<keyword evidence="7" id="KW-0067">ATP-binding</keyword>
<organism evidence="17 18">
    <name type="scientific">Jejuia pallidilutea</name>
    <dbReference type="NCBI Taxonomy" id="504487"/>
    <lineage>
        <taxon>Bacteria</taxon>
        <taxon>Pseudomonadati</taxon>
        <taxon>Bacteroidota</taxon>
        <taxon>Flavobacteriia</taxon>
        <taxon>Flavobacteriales</taxon>
        <taxon>Flavobacteriaceae</taxon>
        <taxon>Jejuia</taxon>
    </lineage>
</organism>
<dbReference type="InterPro" id="IPR036890">
    <property type="entry name" value="HATPase_C_sf"/>
</dbReference>
<dbReference type="PROSITE" id="PS00041">
    <property type="entry name" value="HTH_ARAC_FAMILY_1"/>
    <property type="match status" value="1"/>
</dbReference>
<dbReference type="SMART" id="SM00388">
    <property type="entry name" value="HisKA"/>
    <property type="match status" value="1"/>
</dbReference>
<dbReference type="SUPFAM" id="SSF46689">
    <property type="entry name" value="Homeodomain-like"/>
    <property type="match status" value="1"/>
</dbReference>
<gene>
    <name evidence="17" type="ORF">CLV33_105250</name>
</gene>
<keyword evidence="3 12" id="KW-0597">Phosphoprotein</keyword>
<evidence type="ECO:0000313" key="17">
    <source>
        <dbReference type="EMBL" id="PQV48393.1"/>
    </source>
</evidence>
<dbReference type="RefSeq" id="WP_105473836.1">
    <property type="nucleotide sequence ID" value="NZ_PVEO01000005.1"/>
</dbReference>
<dbReference type="InterPro" id="IPR001789">
    <property type="entry name" value="Sig_transdc_resp-reg_receiver"/>
</dbReference>
<dbReference type="InterPro" id="IPR011123">
    <property type="entry name" value="Y_Y_Y"/>
</dbReference>
<dbReference type="Gene3D" id="1.10.287.130">
    <property type="match status" value="1"/>
</dbReference>
<dbReference type="CDD" id="cd17574">
    <property type="entry name" value="REC_OmpR"/>
    <property type="match status" value="1"/>
</dbReference>
<feature type="domain" description="Response regulatory" evidence="16">
    <location>
        <begin position="1080"/>
        <end position="1195"/>
    </location>
</feature>
<sequence length="1337" mass="152384">MRPLLFVIQLLFSCFVFSQENNINYVVDFITTEQGLSHNYVTSIVSDDLNIKWIGTENGITKFNGYDFEYIKPGSVYNELLNENIEVLFKDADSNIWIGTKSGGLSILDVKNNLVKTYNSLIDLRNEGDLRITALAQDVNGNIWVGTWSNGVFVIDYKNKKLLKQYNSNQAIYSIIKDFNNNMWFCVGNKLHFYNTLKDNMQVFSVKGQLTDILSDASRNKVWMASSSDTTEIYSFNYDTETIEVLETGVTSNFSKKLCLDAYNRIWIGTWGKGVYRSNEDLTTFSKIELVADSPEKISDNYNTILAIHQDKNNVTWLATANGGVVKLLEGNGFNNADKLINNEELKEHLNFTCLHKNKDNIFLGTLFSGLYYGKDFSNLKQIKGIGNQKVNVLYEHEEKLYIGTQFGFYIYDLKLEIIIQHSKTLGKITAFLIENDTMYIGTQQLGIAIVNMVDINNPNAYVLYSENRKSNKKIESNRITDIQKDTAGNVWISTYNGLHLFEKSKKRFIHQSSLLEEKLPSVIINDLEINGQFIWLATPSGLIKLHYSNSKLTIENIITEEDGLNSDFICALTFDNKHNLWLTTHTEIVKYNDANTSIISYGDINGVRSTSFNNRSYYNYNSETIYFGGIDNITFFNPSEIKNFNTVPEIIFTGLRVNNELIEYNTNNTILDKSFNYVDKIKLTHQDNFFSTRFVANDFLGTLNIKYRYLLEGYHDEWINLLNRNEINFAGLTPNTYTLKVQGSRDGRNWSVPKSIDIILLGSPWKSPLALIIYSLVVLAIIAYLMRSNTYKLKLKNSLEIARIDKEKEMELSEAKLNFFTNISHEFRTPLTLIITPLQELLETTNLPQKVSKNLSIIDKNSNRLLNLINQLLDFRKADNGLLTLSVSYGNFIRFSNEVFLYFKQLAKSKNIKYKFKAEEESIFFPFDRNKMEIVLCNLLSNAIKYSNPGGKITMTLSEASGFCVISIKDTGIGMDEEDLDKIFDRFFQIKSAETARMIGSGIGLAFSKKIIELHHGTIAVTSKKSKGTEFVIKLSLDPSLYKGEINESFLNTDNIKAYDTLSTPQVKENLNLKQKEHSVLIIDDNLEILEYLTDILQETYSITKADNGNTGFEIASTEIPDLIISDVMMPGKDGITLCKELKSQITTSHIPIILLTARSSSVFEIQGLQTGANDYITKPFNATVVKARIASLLENREKLRAHLLNKVRFEPSAQTSTEKNIDPENLFINKAILLVEDNLHNPSFGIDNMVDELNMSQSTLFRKIKSLTGLSLTAFIRSIRLKKAAQIIITSNDLNLNEIAYEVGFNDYKYFKDSFKKQFNCLPSKYREKAKNSKL</sequence>
<keyword evidence="8" id="KW-0902">Two-component regulatory system</keyword>
<dbReference type="PROSITE" id="PS50110">
    <property type="entry name" value="RESPONSE_REGULATORY"/>
    <property type="match status" value="1"/>
</dbReference>
<dbReference type="FunFam" id="1.10.287.130:FF:000034">
    <property type="entry name" value="Two-component system sensor histidine kinase/response regulator"/>
    <property type="match status" value="1"/>
</dbReference>
<dbReference type="Proteomes" id="UP000251545">
    <property type="component" value="Unassembled WGS sequence"/>
</dbReference>
<keyword evidence="6" id="KW-0418">Kinase</keyword>
<dbReference type="InterPro" id="IPR011110">
    <property type="entry name" value="Reg_prop"/>
</dbReference>
<evidence type="ECO:0000313" key="18">
    <source>
        <dbReference type="Proteomes" id="UP000251545"/>
    </source>
</evidence>
<dbReference type="InterPro" id="IPR004358">
    <property type="entry name" value="Sig_transdc_His_kin-like_C"/>
</dbReference>